<evidence type="ECO:0000256" key="3">
    <source>
        <dbReference type="ARBA" id="ARBA00023136"/>
    </source>
</evidence>
<evidence type="ECO:0000256" key="2">
    <source>
        <dbReference type="ARBA" id="ARBA00022989"/>
    </source>
</evidence>
<sequence length="315" mass="33580">MAEQQDAAAASQRADEQARLRRERREAKLKAGGSARLNKITGIGGRVVGESAGQTTPLVPSPPDAGDARRHDAAAADPDEVDISQHFYEPGSRGAASPRAGPERAVSDAQLRQMMLGFDGPGSGLGGVPGPGPGFPAGGGDDQLMHVMSQIMGGFAPGSASSAPLPGMPQQQLQQQAARPDGYTYTFRLLHALLALGLGLYVALLTPFAGTRAERERASLAHEQHTPADDANEHRKRVFFWIFATGEALLLSSRFFLDEGRGPPAGMVWTVVGFLPEPFRGYVTVGLKYGRIFTTVRADILACMFILGVCSWWKT</sequence>
<dbReference type="Pfam" id="PF08690">
    <property type="entry name" value="GET2"/>
    <property type="match status" value="1"/>
</dbReference>
<feature type="region of interest" description="Disordered" evidence="4">
    <location>
        <begin position="1"/>
        <end position="79"/>
    </location>
</feature>
<protein>
    <recommendedName>
        <fullName evidence="8">GET complex, subunit GET2</fullName>
    </recommendedName>
</protein>
<dbReference type="InterPro" id="IPR028143">
    <property type="entry name" value="Get2/sif1"/>
</dbReference>
<dbReference type="EMBL" id="JAAVMX010000002">
    <property type="protein sequence ID" value="KAF4512344.1"/>
    <property type="molecule type" value="Genomic_DNA"/>
</dbReference>
<proteinExistence type="predicted"/>
<keyword evidence="1 5" id="KW-0812">Transmembrane</keyword>
<evidence type="ECO:0000313" key="7">
    <source>
        <dbReference type="Proteomes" id="UP000557566"/>
    </source>
</evidence>
<accession>A0A8H4V908</accession>
<dbReference type="PANTHER" id="PTHR28263:SF1">
    <property type="entry name" value="GOLGI TO ER TRAFFIC PROTEIN 2"/>
    <property type="match status" value="1"/>
</dbReference>
<evidence type="ECO:0008006" key="8">
    <source>
        <dbReference type="Google" id="ProtNLM"/>
    </source>
</evidence>
<gene>
    <name evidence="6" type="ORF">G6O67_001495</name>
</gene>
<dbReference type="PANTHER" id="PTHR28263">
    <property type="entry name" value="GOLGI TO ER TRAFFIC PROTEIN 2"/>
    <property type="match status" value="1"/>
</dbReference>
<organism evidence="6 7">
    <name type="scientific">Ophiocordyceps sinensis</name>
    <dbReference type="NCBI Taxonomy" id="72228"/>
    <lineage>
        <taxon>Eukaryota</taxon>
        <taxon>Fungi</taxon>
        <taxon>Dikarya</taxon>
        <taxon>Ascomycota</taxon>
        <taxon>Pezizomycotina</taxon>
        <taxon>Sordariomycetes</taxon>
        <taxon>Hypocreomycetidae</taxon>
        <taxon>Hypocreales</taxon>
        <taxon>Ophiocordycipitaceae</taxon>
        <taxon>Ophiocordyceps</taxon>
    </lineage>
</organism>
<keyword evidence="3 5" id="KW-0472">Membrane</keyword>
<comment type="caution">
    <text evidence="6">The sequence shown here is derived from an EMBL/GenBank/DDBJ whole genome shotgun (WGS) entry which is preliminary data.</text>
</comment>
<keyword evidence="7" id="KW-1185">Reference proteome</keyword>
<dbReference type="GO" id="GO:0006890">
    <property type="term" value="P:retrograde vesicle-mediated transport, Golgi to endoplasmic reticulum"/>
    <property type="evidence" value="ECO:0007669"/>
    <property type="project" value="TreeGrafter"/>
</dbReference>
<evidence type="ECO:0000313" key="6">
    <source>
        <dbReference type="EMBL" id="KAF4512344.1"/>
    </source>
</evidence>
<evidence type="ECO:0000256" key="5">
    <source>
        <dbReference type="SAM" id="Phobius"/>
    </source>
</evidence>
<reference evidence="6 7" key="1">
    <citation type="journal article" date="2020" name="Genome Biol. Evol.">
        <title>A new high-quality draft genome assembly of the Chinese cordyceps Ophiocordyceps sinensis.</title>
        <authorList>
            <person name="Shu R."/>
            <person name="Zhang J."/>
            <person name="Meng Q."/>
            <person name="Zhang H."/>
            <person name="Zhou G."/>
            <person name="Li M."/>
            <person name="Wu P."/>
            <person name="Zhao Y."/>
            <person name="Chen C."/>
            <person name="Qin Q."/>
        </authorList>
    </citation>
    <scope>NUCLEOTIDE SEQUENCE [LARGE SCALE GENOMIC DNA]</scope>
    <source>
        <strain evidence="6 7">IOZ07</strain>
    </source>
</reference>
<feature type="transmembrane region" description="Helical" evidence="5">
    <location>
        <begin position="238"/>
        <end position="257"/>
    </location>
</feature>
<feature type="compositionally biased region" description="Low complexity" evidence="4">
    <location>
        <begin position="1"/>
        <end position="12"/>
    </location>
</feature>
<feature type="transmembrane region" description="Helical" evidence="5">
    <location>
        <begin position="189"/>
        <end position="210"/>
    </location>
</feature>
<name>A0A8H4V908_9HYPO</name>
<dbReference type="AlphaFoldDB" id="A0A8H4V908"/>
<evidence type="ECO:0000256" key="1">
    <source>
        <dbReference type="ARBA" id="ARBA00022692"/>
    </source>
</evidence>
<feature type="transmembrane region" description="Helical" evidence="5">
    <location>
        <begin position="292"/>
        <end position="313"/>
    </location>
</feature>
<dbReference type="Proteomes" id="UP000557566">
    <property type="component" value="Unassembled WGS sequence"/>
</dbReference>
<evidence type="ECO:0000256" key="4">
    <source>
        <dbReference type="SAM" id="MobiDB-lite"/>
    </source>
</evidence>
<feature type="compositionally biased region" description="Basic and acidic residues" evidence="4">
    <location>
        <begin position="13"/>
        <end position="29"/>
    </location>
</feature>
<dbReference type="OrthoDB" id="5393181at2759"/>
<keyword evidence="2 5" id="KW-1133">Transmembrane helix</keyword>